<evidence type="ECO:0000313" key="4">
    <source>
        <dbReference type="Proteomes" id="UP000235786"/>
    </source>
</evidence>
<dbReference type="Pfam" id="PF06985">
    <property type="entry name" value="HET"/>
    <property type="match status" value="1"/>
</dbReference>
<dbReference type="OrthoDB" id="3548654at2759"/>
<dbReference type="InterPro" id="IPR052895">
    <property type="entry name" value="HetReg/Transcr_Mod"/>
</dbReference>
<dbReference type="PANTHER" id="PTHR24148">
    <property type="entry name" value="ANKYRIN REPEAT DOMAIN-CONTAINING PROTEIN 39 HOMOLOG-RELATED"/>
    <property type="match status" value="1"/>
</dbReference>
<dbReference type="AlphaFoldDB" id="A0A2J6RS55"/>
<sequence length="664" mass="75347">MTRQKRHPRLLGRQSRQHSQPGIPRTSPNRRYRFGGSNSGRNFNYTPSPSTSPCMSSHSIEQGPPQIWQRSSSPALRQLGDTSYQYRDLDQRRNEIRLLRILPETTSVVKCELFVTSLDKPCRYIAVSYAWGDTDDTETIILDGHEFVVTESLKLALERLRSRHTPVIVWADAICINQGNTEERNLQVQAMTNIYQEAVEVAIWLGPERDGSNMALELLRDLYQCCHHPAQIRAIIESPNSKPYFQALVALFDREYWGRLWVVQEVINGNNITVYCGASSLPWDYCLVASDVLLKYYPYLIVAFLYVSGIAAISASGRTCPGQLACGGPAVLRDLRKDGGPAGLLEVLLYHQEKSCREPRDKVYGLLGILSPFERSQFPVDYSRPVREVYIDVVDYLLTTTRSLDVICASINFPVHQNIDGLPSWCPDWSQRRRILPIWHRFRGFSASGELEPNFSFSKNSKRRILNISAIRLDKITICGVPLNPPICKGALLMAFFEWRLKLIDAKGYNQTDHEAFCRTLSCDQIPDTWTTQEWLERTYRTFSLGLLGRFPALILDPHLMSYARNLSLTLAEQKQTLSESFANSMTGRCFAITRSGLLCLGSGALQVEDIVCVPLGCSTPIILRKRGEGYTFIGDVYVDGYMHGKAIDDWRNGRLKLETFSMQ</sequence>
<feature type="region of interest" description="Disordered" evidence="1">
    <location>
        <begin position="1"/>
        <end position="72"/>
    </location>
</feature>
<dbReference type="PANTHER" id="PTHR24148:SF73">
    <property type="entry name" value="HET DOMAIN PROTEIN (AFU_ORTHOLOGUE AFUA_8G01020)"/>
    <property type="match status" value="1"/>
</dbReference>
<evidence type="ECO:0000256" key="1">
    <source>
        <dbReference type="SAM" id="MobiDB-lite"/>
    </source>
</evidence>
<reference evidence="3 4" key="1">
    <citation type="submission" date="2016-04" db="EMBL/GenBank/DDBJ databases">
        <title>A degradative enzymes factory behind the ericoid mycorrhizal symbiosis.</title>
        <authorList>
            <consortium name="DOE Joint Genome Institute"/>
            <person name="Martino E."/>
            <person name="Morin E."/>
            <person name="Grelet G."/>
            <person name="Kuo A."/>
            <person name="Kohler A."/>
            <person name="Daghino S."/>
            <person name="Barry K."/>
            <person name="Choi C."/>
            <person name="Cichocki N."/>
            <person name="Clum A."/>
            <person name="Copeland A."/>
            <person name="Hainaut M."/>
            <person name="Haridas S."/>
            <person name="Labutti K."/>
            <person name="Lindquist E."/>
            <person name="Lipzen A."/>
            <person name="Khouja H.-R."/>
            <person name="Murat C."/>
            <person name="Ohm R."/>
            <person name="Olson A."/>
            <person name="Spatafora J."/>
            <person name="Veneault-Fourrey C."/>
            <person name="Henrissat B."/>
            <person name="Grigoriev I."/>
            <person name="Martin F."/>
            <person name="Perotto S."/>
        </authorList>
    </citation>
    <scope>NUCLEOTIDE SEQUENCE [LARGE SCALE GENOMIC DNA]</scope>
    <source>
        <strain evidence="3 4">F</strain>
    </source>
</reference>
<protein>
    <recommendedName>
        <fullName evidence="2">Heterokaryon incompatibility domain-containing protein</fullName>
    </recommendedName>
</protein>
<dbReference type="InterPro" id="IPR010730">
    <property type="entry name" value="HET"/>
</dbReference>
<dbReference type="Proteomes" id="UP000235786">
    <property type="component" value="Unassembled WGS sequence"/>
</dbReference>
<keyword evidence="4" id="KW-1185">Reference proteome</keyword>
<dbReference type="EMBL" id="KZ613944">
    <property type="protein sequence ID" value="PMD41356.1"/>
    <property type="molecule type" value="Genomic_DNA"/>
</dbReference>
<dbReference type="STRING" id="1149755.A0A2J6RS55"/>
<feature type="compositionally biased region" description="Low complexity" evidence="1">
    <location>
        <begin position="47"/>
        <end position="59"/>
    </location>
</feature>
<evidence type="ECO:0000259" key="2">
    <source>
        <dbReference type="Pfam" id="PF06985"/>
    </source>
</evidence>
<organism evidence="3 4">
    <name type="scientific">Hyaloscypha variabilis (strain UAMH 11265 / GT02V1 / F)</name>
    <name type="common">Meliniomyces variabilis</name>
    <dbReference type="NCBI Taxonomy" id="1149755"/>
    <lineage>
        <taxon>Eukaryota</taxon>
        <taxon>Fungi</taxon>
        <taxon>Dikarya</taxon>
        <taxon>Ascomycota</taxon>
        <taxon>Pezizomycotina</taxon>
        <taxon>Leotiomycetes</taxon>
        <taxon>Helotiales</taxon>
        <taxon>Hyaloscyphaceae</taxon>
        <taxon>Hyaloscypha</taxon>
        <taxon>Hyaloscypha variabilis</taxon>
    </lineage>
</organism>
<gene>
    <name evidence="3" type="ORF">L207DRAFT_511228</name>
</gene>
<dbReference type="Pfam" id="PF26639">
    <property type="entry name" value="Het-6_barrel"/>
    <property type="match status" value="1"/>
</dbReference>
<name>A0A2J6RS55_HYAVF</name>
<evidence type="ECO:0000313" key="3">
    <source>
        <dbReference type="EMBL" id="PMD41356.1"/>
    </source>
</evidence>
<feature type="domain" description="Heterokaryon incompatibility" evidence="2">
    <location>
        <begin position="124"/>
        <end position="265"/>
    </location>
</feature>
<accession>A0A2J6RS55</accession>
<feature type="compositionally biased region" description="Basic residues" evidence="1">
    <location>
        <begin position="1"/>
        <end position="10"/>
    </location>
</feature>
<proteinExistence type="predicted"/>